<keyword evidence="2" id="KW-1133">Transmembrane helix</keyword>
<feature type="region of interest" description="Disordered" evidence="1">
    <location>
        <begin position="916"/>
        <end position="965"/>
    </location>
</feature>
<feature type="compositionally biased region" description="Low complexity" evidence="1">
    <location>
        <begin position="247"/>
        <end position="256"/>
    </location>
</feature>
<accession>A0A4P9X980</accession>
<feature type="region of interest" description="Disordered" evidence="1">
    <location>
        <begin position="541"/>
        <end position="562"/>
    </location>
</feature>
<dbReference type="AlphaFoldDB" id="A0A4P9X980"/>
<feature type="compositionally biased region" description="Basic and acidic residues" evidence="1">
    <location>
        <begin position="509"/>
        <end position="525"/>
    </location>
</feature>
<feature type="compositionally biased region" description="Low complexity" evidence="1">
    <location>
        <begin position="187"/>
        <end position="197"/>
    </location>
</feature>
<feature type="compositionally biased region" description="Low complexity" evidence="1">
    <location>
        <begin position="951"/>
        <end position="960"/>
    </location>
</feature>
<feature type="region of interest" description="Disordered" evidence="1">
    <location>
        <begin position="97"/>
        <end position="157"/>
    </location>
</feature>
<organism evidence="3 4">
    <name type="scientific">Caulochytrium protostelioides</name>
    <dbReference type="NCBI Taxonomy" id="1555241"/>
    <lineage>
        <taxon>Eukaryota</taxon>
        <taxon>Fungi</taxon>
        <taxon>Fungi incertae sedis</taxon>
        <taxon>Chytridiomycota</taxon>
        <taxon>Chytridiomycota incertae sedis</taxon>
        <taxon>Chytridiomycetes</taxon>
        <taxon>Caulochytriales</taxon>
        <taxon>Caulochytriaceae</taxon>
        <taxon>Caulochytrium</taxon>
    </lineage>
</organism>
<feature type="region of interest" description="Disordered" evidence="1">
    <location>
        <begin position="178"/>
        <end position="200"/>
    </location>
</feature>
<feature type="compositionally biased region" description="Low complexity" evidence="1">
    <location>
        <begin position="446"/>
        <end position="459"/>
    </location>
</feature>
<sequence length="1086" mass="110587">MGVLGMPNLGMGYTVAWIVMTALGVVMMVTASLLLYVLIRRQAALQRTVAAQVAATGTPTGAKKQYMAPGIPDGMHTSYSHVGQPLFASNRPSMVGHASLSAQSRGLSATRPPTGTSCPLSPSELHRGAQPSSARHPRGQPAGRSSPDGRSRRPHALGADGIERHDDAAFHVDLQMEPLHDADDGGDAPQDAPRAAPLYGLDGLPVTEPIDASKGYLGDLQLPFSRLHGHVLPIDRRSSIYSQDTVPTSEPESTGPGTTGPGSVPLGVALEPLTISTAPLPRHATRGGRHPRGGGGGGSASQSDDWPTVTTRSDTDTAFYPSLDNKLGDGTSSGELSDAVYFPGEATLTRINQWQPQAQSDDWPTVTTRSDTDTAFYPSLDNKLGDGTSSGELSDAVYFPGEATLTRINQWQPQASWGAAAAAAAAAGGSDPRRARPPVAVESGPASTASARRSDASSTPGSLTMVERHVSRVMTRHGSLFSDSSNKDDETKSSGHGTLTRLAPSQRPLSHELTTRHHEAASSFSDHRPAMADVNCEWAPKHTQTDDAHGQGPGGTDRAPSRRDMLASMLPKLEGLALSQDLEASMTFSLTDRDATLVESTAPFSAPAPDHTGILDDVPDASSRLRSHKSMAFPTSRPIAGGAATSDGASDGSTMTRLQRALYRTFASKSQTPDPERAIDMRPSLATVAASASASASASTSASAAGPALAAVPVLEPGAAAPAWPPADGPRQTEPVAAARSAPTSAAGTPGPRAPPGGILLPGSAPPSASGSEGSVGRGSTTHGSMPRRYRVWTPTGARSSGSGGGGGVRRAPTLHDPATTSPSTFASTLDDAFADTLSDRRRATTRGTAARLRPVTLAFGAAGDVSLSLSHAERAGSLPRGIGRPTTGSSGLSLAATLLGPSEFGSFSLGLGSAGGGDGDDDDGGDLGSRDWLARGPRIAGAKGSDDSESCSSSSSSSDSESDGEALAVMAMAAALKRASRPVSAAAAAATAASQGLTPGTYARSDAAGAASPLSDAGTVVGDEANRSIATTASGTSSRSGRRSGLLTKGGPPARSAAAMPAPLDVQDRRGRSDLSTLSASAGML</sequence>
<feature type="region of interest" description="Disordered" evidence="1">
    <location>
        <begin position="721"/>
        <end position="827"/>
    </location>
</feature>
<proteinExistence type="predicted"/>
<keyword evidence="2" id="KW-0472">Membrane</keyword>
<keyword evidence="2" id="KW-0812">Transmembrane</keyword>
<evidence type="ECO:0000256" key="1">
    <source>
        <dbReference type="SAM" id="MobiDB-lite"/>
    </source>
</evidence>
<feature type="region of interest" description="Disordered" evidence="1">
    <location>
        <begin position="1028"/>
        <end position="1086"/>
    </location>
</feature>
<feature type="compositionally biased region" description="Low complexity" evidence="1">
    <location>
        <begin position="737"/>
        <end position="775"/>
    </location>
</feature>
<feature type="compositionally biased region" description="Low complexity" evidence="1">
    <location>
        <begin position="640"/>
        <end position="653"/>
    </location>
</feature>
<feature type="region of interest" description="Disordered" evidence="1">
    <location>
        <begin position="428"/>
        <end position="525"/>
    </location>
</feature>
<dbReference type="EMBL" id="ML014158">
    <property type="protein sequence ID" value="RKP01887.1"/>
    <property type="molecule type" value="Genomic_DNA"/>
</dbReference>
<protein>
    <submittedName>
        <fullName evidence="3">Uncharacterized protein</fullName>
    </submittedName>
</protein>
<keyword evidence="4" id="KW-1185">Reference proteome</keyword>
<evidence type="ECO:0000313" key="3">
    <source>
        <dbReference type="EMBL" id="RKP01887.1"/>
    </source>
</evidence>
<feature type="compositionally biased region" description="Polar residues" evidence="1">
    <location>
        <begin position="100"/>
        <end position="120"/>
    </location>
</feature>
<dbReference type="Proteomes" id="UP000274922">
    <property type="component" value="Unassembled WGS sequence"/>
</dbReference>
<feature type="compositionally biased region" description="Low complexity" evidence="1">
    <location>
        <begin position="1028"/>
        <end position="1064"/>
    </location>
</feature>
<feature type="compositionally biased region" description="Polar residues" evidence="1">
    <location>
        <begin position="300"/>
        <end position="312"/>
    </location>
</feature>
<feature type="transmembrane region" description="Helical" evidence="2">
    <location>
        <begin position="15"/>
        <end position="39"/>
    </location>
</feature>
<gene>
    <name evidence="3" type="ORF">CXG81DRAFT_25451</name>
</gene>
<evidence type="ECO:0000256" key="2">
    <source>
        <dbReference type="SAM" id="Phobius"/>
    </source>
</evidence>
<feature type="region of interest" description="Disordered" evidence="1">
    <location>
        <begin position="633"/>
        <end position="653"/>
    </location>
</feature>
<reference evidence="4" key="1">
    <citation type="journal article" date="2018" name="Nat. Microbiol.">
        <title>Leveraging single-cell genomics to expand the fungal tree of life.</title>
        <authorList>
            <person name="Ahrendt S.R."/>
            <person name="Quandt C.A."/>
            <person name="Ciobanu D."/>
            <person name="Clum A."/>
            <person name="Salamov A."/>
            <person name="Andreopoulos B."/>
            <person name="Cheng J.F."/>
            <person name="Woyke T."/>
            <person name="Pelin A."/>
            <person name="Henrissat B."/>
            <person name="Reynolds N.K."/>
            <person name="Benny G.L."/>
            <person name="Smith M.E."/>
            <person name="James T.Y."/>
            <person name="Grigoriev I.V."/>
        </authorList>
    </citation>
    <scope>NUCLEOTIDE SEQUENCE [LARGE SCALE GENOMIC DNA]</scope>
    <source>
        <strain evidence="4">ATCC 52028</strain>
    </source>
</reference>
<feature type="compositionally biased region" description="Basic residues" evidence="1">
    <location>
        <begin position="283"/>
        <end position="292"/>
    </location>
</feature>
<evidence type="ECO:0000313" key="4">
    <source>
        <dbReference type="Proteomes" id="UP000274922"/>
    </source>
</evidence>
<name>A0A4P9X980_9FUNG</name>
<feature type="region of interest" description="Disordered" evidence="1">
    <location>
        <begin position="238"/>
        <end position="322"/>
    </location>
</feature>
<feature type="compositionally biased region" description="Polar residues" evidence="1">
    <location>
        <begin position="1075"/>
        <end position="1086"/>
    </location>
</feature>
<feature type="compositionally biased region" description="Low complexity" evidence="1">
    <location>
        <begin position="818"/>
        <end position="827"/>
    </location>
</feature>